<reference evidence="1 2" key="1">
    <citation type="submission" date="2020-08" db="EMBL/GenBank/DDBJ databases">
        <title>Aphidius gifuensis genome sequencing and assembly.</title>
        <authorList>
            <person name="Du Z."/>
        </authorList>
    </citation>
    <scope>NUCLEOTIDE SEQUENCE [LARGE SCALE GENOMIC DNA]</scope>
    <source>
        <strain evidence="1">YNYX2018</strain>
        <tissue evidence="1">Adults</tissue>
    </source>
</reference>
<organism evidence="1 2">
    <name type="scientific">Aphidius gifuensis</name>
    <name type="common">Parasitoid wasp</name>
    <dbReference type="NCBI Taxonomy" id="684658"/>
    <lineage>
        <taxon>Eukaryota</taxon>
        <taxon>Metazoa</taxon>
        <taxon>Ecdysozoa</taxon>
        <taxon>Arthropoda</taxon>
        <taxon>Hexapoda</taxon>
        <taxon>Insecta</taxon>
        <taxon>Pterygota</taxon>
        <taxon>Neoptera</taxon>
        <taxon>Endopterygota</taxon>
        <taxon>Hymenoptera</taxon>
        <taxon>Apocrita</taxon>
        <taxon>Ichneumonoidea</taxon>
        <taxon>Braconidae</taxon>
        <taxon>Aphidiinae</taxon>
        <taxon>Aphidius</taxon>
    </lineage>
</organism>
<protein>
    <submittedName>
        <fullName evidence="1">Uncharacterized protein</fullName>
    </submittedName>
</protein>
<evidence type="ECO:0000313" key="2">
    <source>
        <dbReference type="Proteomes" id="UP000639338"/>
    </source>
</evidence>
<dbReference type="Proteomes" id="UP000639338">
    <property type="component" value="Unassembled WGS sequence"/>
</dbReference>
<evidence type="ECO:0000313" key="1">
    <source>
        <dbReference type="EMBL" id="KAF7997889.1"/>
    </source>
</evidence>
<gene>
    <name evidence="1" type="ORF">HCN44_009287</name>
</gene>
<accession>A0A835CVA8</accession>
<dbReference type="AlphaFoldDB" id="A0A835CVA8"/>
<name>A0A835CVA8_APHGI</name>
<sequence length="423" mass="47875">MKSSFSDNIKKICGDLKNSLKLKKRNSVLLPKKTNSISAKLQKQLLRPLKKKNCPLSSAPMKNNQEQKNSCVGTLFKPIKCSPKINKNCINSNNDDDFGVDCASDSTSYSSVLSSPPSSSGSFDSGINRKFESNNSLKNDINLPQDNLPQKLPIERQFETTRCNLNDKFKSDNSLDNSRHKFCYYDLKSKQQSSPISRVLDDYDIAHLLGQTEYLLNSVLLPKKTNSISAKLQKQLLRPLKKKNCPLSLSPMKNNQEQKNSCVGTLFKPIKCSPKINKNCINSNNDDDFGVDCASDSTSYSSLLSSPPSSSGSFDSGINRKFESNNSLKNDINLPQDNLPQKLPIERQFETTRCNLNDKFKSDNSLDNSRHKFCYYDLKSKQQSLPISRVLDDYDIAHLLGQTEYLLYLEKSKKNNDKWRNTW</sequence>
<dbReference type="EMBL" id="JACMRX010000001">
    <property type="protein sequence ID" value="KAF7997889.1"/>
    <property type="molecule type" value="Genomic_DNA"/>
</dbReference>
<comment type="caution">
    <text evidence="1">The sequence shown here is derived from an EMBL/GenBank/DDBJ whole genome shotgun (WGS) entry which is preliminary data.</text>
</comment>
<proteinExistence type="predicted"/>
<keyword evidence="2" id="KW-1185">Reference proteome</keyword>